<dbReference type="InterPro" id="IPR013762">
    <property type="entry name" value="Integrase-like_cat_sf"/>
</dbReference>
<dbReference type="EMBL" id="JANTQA010000063">
    <property type="protein sequence ID" value="KAJ3427449.1"/>
    <property type="molecule type" value="Genomic_DNA"/>
</dbReference>
<dbReference type="Gene3D" id="1.10.443.10">
    <property type="entry name" value="Intergrase catalytic core"/>
    <property type="match status" value="1"/>
</dbReference>
<dbReference type="GO" id="GO:0015074">
    <property type="term" value="P:DNA integration"/>
    <property type="evidence" value="ECO:0007669"/>
    <property type="project" value="InterPro"/>
</dbReference>
<feature type="domain" description="Tyr recombinase" evidence="2">
    <location>
        <begin position="81"/>
        <end position="292"/>
    </location>
</feature>
<dbReference type="GO" id="GO:0006310">
    <property type="term" value="P:DNA recombination"/>
    <property type="evidence" value="ECO:0007669"/>
    <property type="project" value="UniProtKB-KW"/>
</dbReference>
<sequence>MSSQELIKESEKGYINKNTESIQEMVAKRFQKFLEDKEENRELTEIPLKDLDRYIVVFISRMKKKNKESYSWNTEENKVGKHTDWLTNEEEDRFLSSLNIKDPYDLLVSAFWLMGVFTGFRGGEYYKILQKDLSWEEEDGENFIKIIQRVKKNNQGTSKQKGCFQDFKLIFNYPNAKFNPYEIIKKYYDNCPKRDPDDSFWCSVNRSPNRNKFYKDFNVPASTLRKYLQKRITNVNINKKITFHSTRSTAINKFRRKGVKDSEGMFFTGHQSKSGYNCYKRQDRILNKQIAEALCHRSMETENETEKKVEQELKRKRTNSNFVNVDDECFEKSKKIGDFDKVL</sequence>
<dbReference type="SUPFAM" id="SSF56349">
    <property type="entry name" value="DNA breaking-rejoining enzymes"/>
    <property type="match status" value="1"/>
</dbReference>
<protein>
    <recommendedName>
        <fullName evidence="2">Tyr recombinase domain-containing protein</fullName>
    </recommendedName>
</protein>
<reference evidence="3" key="1">
    <citation type="submission" date="2022-08" db="EMBL/GenBank/DDBJ databases">
        <title>Novel sulphate-reducing endosymbionts in the free-living metamonad Anaeramoeba.</title>
        <authorList>
            <person name="Jerlstrom-Hultqvist J."/>
            <person name="Cepicka I."/>
            <person name="Gallot-Lavallee L."/>
            <person name="Salas-Leiva D."/>
            <person name="Curtis B.A."/>
            <person name="Zahonova K."/>
            <person name="Pipaliya S."/>
            <person name="Dacks J."/>
            <person name="Roger A.J."/>
        </authorList>
    </citation>
    <scope>NUCLEOTIDE SEQUENCE</scope>
    <source>
        <strain evidence="3">Busselton2</strain>
    </source>
</reference>
<proteinExistence type="predicted"/>
<evidence type="ECO:0000259" key="2">
    <source>
        <dbReference type="PROSITE" id="PS51898"/>
    </source>
</evidence>
<evidence type="ECO:0000313" key="4">
    <source>
        <dbReference type="Proteomes" id="UP001146793"/>
    </source>
</evidence>
<comment type="caution">
    <text evidence="3">The sequence shown here is derived from an EMBL/GenBank/DDBJ whole genome shotgun (WGS) entry which is preliminary data.</text>
</comment>
<accession>A0AAV7YJ02</accession>
<dbReference type="InterPro" id="IPR011010">
    <property type="entry name" value="DNA_brk_join_enz"/>
</dbReference>
<dbReference type="InterPro" id="IPR002104">
    <property type="entry name" value="Integrase_catalytic"/>
</dbReference>
<dbReference type="AlphaFoldDB" id="A0AAV7YJ02"/>
<dbReference type="Proteomes" id="UP001146793">
    <property type="component" value="Unassembled WGS sequence"/>
</dbReference>
<dbReference type="GO" id="GO:0003677">
    <property type="term" value="F:DNA binding"/>
    <property type="evidence" value="ECO:0007669"/>
    <property type="project" value="InterPro"/>
</dbReference>
<dbReference type="Pfam" id="PF00589">
    <property type="entry name" value="Phage_integrase"/>
    <property type="match status" value="1"/>
</dbReference>
<evidence type="ECO:0000256" key="1">
    <source>
        <dbReference type="ARBA" id="ARBA00023172"/>
    </source>
</evidence>
<gene>
    <name evidence="3" type="ORF">M0812_27035</name>
</gene>
<organism evidence="3 4">
    <name type="scientific">Anaeramoeba flamelloides</name>
    <dbReference type="NCBI Taxonomy" id="1746091"/>
    <lineage>
        <taxon>Eukaryota</taxon>
        <taxon>Metamonada</taxon>
        <taxon>Anaeramoebidae</taxon>
        <taxon>Anaeramoeba</taxon>
    </lineage>
</organism>
<dbReference type="PROSITE" id="PS51898">
    <property type="entry name" value="TYR_RECOMBINASE"/>
    <property type="match status" value="1"/>
</dbReference>
<evidence type="ECO:0000313" key="3">
    <source>
        <dbReference type="EMBL" id="KAJ3427449.1"/>
    </source>
</evidence>
<name>A0AAV7YJ02_9EUKA</name>
<keyword evidence="1" id="KW-0233">DNA recombination</keyword>